<evidence type="ECO:0000256" key="2">
    <source>
        <dbReference type="ARBA" id="ARBA00009347"/>
    </source>
</evidence>
<evidence type="ECO:0000313" key="9">
    <source>
        <dbReference type="Proteomes" id="UP000284605"/>
    </source>
</evidence>
<dbReference type="GO" id="GO:0050660">
    <property type="term" value="F:flavin adenine dinucleotide binding"/>
    <property type="evidence" value="ECO:0007669"/>
    <property type="project" value="InterPro"/>
</dbReference>
<dbReference type="CDD" id="cd00567">
    <property type="entry name" value="ACAD"/>
    <property type="match status" value="1"/>
</dbReference>
<evidence type="ECO:0000313" key="8">
    <source>
        <dbReference type="EMBL" id="RJF88265.1"/>
    </source>
</evidence>
<comment type="caution">
    <text evidence="8">The sequence shown here is derived from an EMBL/GenBank/DDBJ whole genome shotgun (WGS) entry which is preliminary data.</text>
</comment>
<name>A0A418WE13_9PROT</name>
<evidence type="ECO:0000259" key="7">
    <source>
        <dbReference type="Pfam" id="PF02771"/>
    </source>
</evidence>
<dbReference type="InterPro" id="IPR046373">
    <property type="entry name" value="Acyl-CoA_Oxase/DH_mid-dom_sf"/>
</dbReference>
<keyword evidence="9" id="KW-1185">Reference proteome</keyword>
<comment type="cofactor">
    <cofactor evidence="1">
        <name>FAD</name>
        <dbReference type="ChEBI" id="CHEBI:57692"/>
    </cofactor>
</comment>
<keyword evidence="3" id="KW-0285">Flavoprotein</keyword>
<evidence type="ECO:0000256" key="4">
    <source>
        <dbReference type="ARBA" id="ARBA00022827"/>
    </source>
</evidence>
<reference evidence="8 9" key="1">
    <citation type="submission" date="2018-09" db="EMBL/GenBank/DDBJ databases">
        <authorList>
            <person name="Zhu H."/>
        </authorList>
    </citation>
    <scope>NUCLEOTIDE SEQUENCE [LARGE SCALE GENOMIC DNA]</scope>
    <source>
        <strain evidence="8 9">K1W22B-8</strain>
    </source>
</reference>
<sequence>MNFAPTDDQVLIREAARGWLSQHVPMAAVRRDMASDTGFDAGLWRVAAAEMGWAGLIVPEEQGGSGLGFVELAILMEEMGRALYPSPFEATVVLAANALLALGTDRYLERIAAGELTATLAGPNAQGQVEYTRDGEDYILSGTLRHVPDGARADLILVAATSGDGVVSLFGVEGDAAGLVRRALPTMDQTRRLGELQFDDLRLSADACLGEASAALALALDRAAAMLAAWAVGAAERCLEMTVDYTKGRVQFGRPVASFQAVKHQAADMLVAVETSRSAAFWAACVADETGHNGDRQALSRAASAAKAWCGRAYFECAAMAIQLHGGVGFTWEYDVHLYFKNARALEQALGDPAYHRERVARLIGLDDLAEAAQ</sequence>
<dbReference type="PANTHER" id="PTHR43884:SF20">
    <property type="entry name" value="ACYL-COA DEHYDROGENASE FADE28"/>
    <property type="match status" value="1"/>
</dbReference>
<dbReference type="Gene3D" id="1.20.140.10">
    <property type="entry name" value="Butyryl-CoA Dehydrogenase, subunit A, domain 3"/>
    <property type="match status" value="1"/>
</dbReference>
<dbReference type="OrthoDB" id="7328575at2"/>
<organism evidence="8 9">
    <name type="scientific">Oleomonas cavernae</name>
    <dbReference type="NCBI Taxonomy" id="2320859"/>
    <lineage>
        <taxon>Bacteria</taxon>
        <taxon>Pseudomonadati</taxon>
        <taxon>Pseudomonadota</taxon>
        <taxon>Alphaproteobacteria</taxon>
        <taxon>Acetobacterales</taxon>
        <taxon>Acetobacteraceae</taxon>
        <taxon>Oleomonas</taxon>
    </lineage>
</organism>
<dbReference type="PANTHER" id="PTHR43884">
    <property type="entry name" value="ACYL-COA DEHYDROGENASE"/>
    <property type="match status" value="1"/>
</dbReference>
<evidence type="ECO:0000256" key="1">
    <source>
        <dbReference type="ARBA" id="ARBA00001974"/>
    </source>
</evidence>
<dbReference type="InterPro" id="IPR036250">
    <property type="entry name" value="AcylCo_DH-like_C"/>
</dbReference>
<protein>
    <submittedName>
        <fullName evidence="8">Acyl-CoA dehydrogenase</fullName>
    </submittedName>
</protein>
<feature type="domain" description="Acyl-CoA dehydrogenase/oxidase C-terminal" evidence="6">
    <location>
        <begin position="219"/>
        <end position="362"/>
    </location>
</feature>
<dbReference type="EMBL" id="QYUK01000011">
    <property type="protein sequence ID" value="RJF88265.1"/>
    <property type="molecule type" value="Genomic_DNA"/>
</dbReference>
<evidence type="ECO:0000256" key="5">
    <source>
        <dbReference type="ARBA" id="ARBA00023002"/>
    </source>
</evidence>
<dbReference type="SUPFAM" id="SSF56645">
    <property type="entry name" value="Acyl-CoA dehydrogenase NM domain-like"/>
    <property type="match status" value="1"/>
</dbReference>
<gene>
    <name evidence="8" type="ORF">D3874_15635</name>
</gene>
<keyword evidence="4" id="KW-0274">FAD</keyword>
<keyword evidence="5" id="KW-0560">Oxidoreductase</keyword>
<dbReference type="Pfam" id="PF02771">
    <property type="entry name" value="Acyl-CoA_dh_N"/>
    <property type="match status" value="1"/>
</dbReference>
<dbReference type="InterPro" id="IPR037069">
    <property type="entry name" value="AcylCoA_DH/ox_N_sf"/>
</dbReference>
<dbReference type="SUPFAM" id="SSF47203">
    <property type="entry name" value="Acyl-CoA dehydrogenase C-terminal domain-like"/>
    <property type="match status" value="1"/>
</dbReference>
<evidence type="ECO:0000256" key="3">
    <source>
        <dbReference type="ARBA" id="ARBA00022630"/>
    </source>
</evidence>
<dbReference type="Gene3D" id="1.10.540.10">
    <property type="entry name" value="Acyl-CoA dehydrogenase/oxidase, N-terminal domain"/>
    <property type="match status" value="1"/>
</dbReference>
<feature type="domain" description="Acyl-CoA dehydrogenase/oxidase N-terminal" evidence="7">
    <location>
        <begin position="6"/>
        <end position="115"/>
    </location>
</feature>
<dbReference type="Proteomes" id="UP000284605">
    <property type="component" value="Unassembled WGS sequence"/>
</dbReference>
<dbReference type="InterPro" id="IPR013786">
    <property type="entry name" value="AcylCoA_DH/ox_N"/>
</dbReference>
<comment type="similarity">
    <text evidence="2">Belongs to the acyl-CoA dehydrogenase family.</text>
</comment>
<dbReference type="Pfam" id="PF00441">
    <property type="entry name" value="Acyl-CoA_dh_1"/>
    <property type="match status" value="1"/>
</dbReference>
<evidence type="ECO:0000259" key="6">
    <source>
        <dbReference type="Pfam" id="PF00441"/>
    </source>
</evidence>
<dbReference type="GO" id="GO:0003995">
    <property type="term" value="F:acyl-CoA dehydrogenase activity"/>
    <property type="evidence" value="ECO:0007669"/>
    <property type="project" value="TreeGrafter"/>
</dbReference>
<proteinExistence type="inferred from homology"/>
<dbReference type="Gene3D" id="2.40.110.10">
    <property type="entry name" value="Butyryl-CoA Dehydrogenase, subunit A, domain 2"/>
    <property type="match status" value="1"/>
</dbReference>
<dbReference type="AlphaFoldDB" id="A0A418WE13"/>
<dbReference type="InterPro" id="IPR009075">
    <property type="entry name" value="AcylCo_DH/oxidase_C"/>
</dbReference>
<accession>A0A418WE13</accession>
<dbReference type="InterPro" id="IPR009100">
    <property type="entry name" value="AcylCoA_DH/oxidase_NM_dom_sf"/>
</dbReference>